<dbReference type="Proteomes" id="UP001592528">
    <property type="component" value="Unassembled WGS sequence"/>
</dbReference>
<feature type="binding site" evidence="6">
    <location>
        <position position="148"/>
    </location>
    <ligand>
        <name>Fe cation</name>
        <dbReference type="ChEBI" id="CHEBI:24875"/>
    </ligand>
</feature>
<evidence type="ECO:0000256" key="1">
    <source>
        <dbReference type="ARBA" id="ARBA00010759"/>
    </source>
</evidence>
<comment type="catalytic activity">
    <reaction evidence="6">
        <text>N-terminal N-formyl-L-methionyl-[peptide] + H2O = N-terminal L-methionyl-[peptide] + formate</text>
        <dbReference type="Rhea" id="RHEA:24420"/>
        <dbReference type="Rhea" id="RHEA-COMP:10639"/>
        <dbReference type="Rhea" id="RHEA-COMP:10640"/>
        <dbReference type="ChEBI" id="CHEBI:15377"/>
        <dbReference type="ChEBI" id="CHEBI:15740"/>
        <dbReference type="ChEBI" id="CHEBI:49298"/>
        <dbReference type="ChEBI" id="CHEBI:64731"/>
        <dbReference type="EC" id="3.5.1.88"/>
    </reaction>
</comment>
<dbReference type="EC" id="3.5.1.88" evidence="6"/>
<evidence type="ECO:0000256" key="5">
    <source>
        <dbReference type="ARBA" id="ARBA00023004"/>
    </source>
</evidence>
<comment type="caution">
    <text evidence="7">The sequence shown here is derived from an EMBL/GenBank/DDBJ whole genome shotgun (WGS) entry which is preliminary data.</text>
</comment>
<dbReference type="Pfam" id="PF01327">
    <property type="entry name" value="Pep_deformylase"/>
    <property type="match status" value="1"/>
</dbReference>
<evidence type="ECO:0000256" key="6">
    <source>
        <dbReference type="HAMAP-Rule" id="MF_00163"/>
    </source>
</evidence>
<dbReference type="CDD" id="cd00487">
    <property type="entry name" value="Pep_deformylase"/>
    <property type="match status" value="1"/>
</dbReference>
<feature type="binding site" evidence="6">
    <location>
        <position position="106"/>
    </location>
    <ligand>
        <name>Fe cation</name>
        <dbReference type="ChEBI" id="CHEBI:24875"/>
    </ligand>
</feature>
<proteinExistence type="inferred from homology"/>
<dbReference type="RefSeq" id="WP_030259555.1">
    <property type="nucleotide sequence ID" value="NZ_JBHEZZ010000018.1"/>
</dbReference>
<evidence type="ECO:0000256" key="4">
    <source>
        <dbReference type="ARBA" id="ARBA00022917"/>
    </source>
</evidence>
<evidence type="ECO:0000256" key="2">
    <source>
        <dbReference type="ARBA" id="ARBA00022723"/>
    </source>
</evidence>
<sequence>MARTRPRIPGSNGTVHPVIPWAEPVLRTPCATVTTFDDQLERLVEDLFATMYAADGVGLAANQIGVGLRVFVFDCPDDDDVRHLGHLVNPVLVEADGVEVRGEEGCLSLPGLRAGTPRWDRALVRGQDLTGADLELEGTGFFARCLQHETDHLDGTVFLDRLTGLRATTARRKARSADWYHPHT</sequence>
<protein>
    <recommendedName>
        <fullName evidence="6">Peptide deformylase</fullName>
        <shortName evidence="6">PDF</shortName>
        <ecNumber evidence="6">3.5.1.88</ecNumber>
    </recommendedName>
    <alternativeName>
        <fullName evidence="6">Polypeptide deformylase</fullName>
    </alternativeName>
</protein>
<dbReference type="InterPro" id="IPR023635">
    <property type="entry name" value="Peptide_deformylase"/>
</dbReference>
<dbReference type="NCBIfam" id="TIGR00079">
    <property type="entry name" value="pept_deformyl"/>
    <property type="match status" value="1"/>
</dbReference>
<keyword evidence="4 6" id="KW-0648">Protein biosynthesis</keyword>
<reference evidence="7 8" key="1">
    <citation type="submission" date="2024-09" db="EMBL/GenBank/DDBJ databases">
        <authorList>
            <person name="Lee S.D."/>
        </authorList>
    </citation>
    <scope>NUCLEOTIDE SEQUENCE [LARGE SCALE GENOMIC DNA]</scope>
    <source>
        <strain evidence="7 8">N1-5</strain>
    </source>
</reference>
<dbReference type="InterPro" id="IPR036821">
    <property type="entry name" value="Peptide_deformylase_sf"/>
</dbReference>
<dbReference type="PANTHER" id="PTHR10458:SF2">
    <property type="entry name" value="PEPTIDE DEFORMYLASE, MITOCHONDRIAL"/>
    <property type="match status" value="1"/>
</dbReference>
<comment type="similarity">
    <text evidence="1 6">Belongs to the polypeptide deformylase family.</text>
</comment>
<keyword evidence="2 6" id="KW-0479">Metal-binding</keyword>
<organism evidence="7 8">
    <name type="scientific">Streptacidiphilus cavernicola</name>
    <dbReference type="NCBI Taxonomy" id="3342716"/>
    <lineage>
        <taxon>Bacteria</taxon>
        <taxon>Bacillati</taxon>
        <taxon>Actinomycetota</taxon>
        <taxon>Actinomycetes</taxon>
        <taxon>Kitasatosporales</taxon>
        <taxon>Streptomycetaceae</taxon>
        <taxon>Streptacidiphilus</taxon>
    </lineage>
</organism>
<name>A0ABV6UUE5_9ACTN</name>
<accession>A0ABV6UUE5</accession>
<evidence type="ECO:0000313" key="8">
    <source>
        <dbReference type="Proteomes" id="UP001592528"/>
    </source>
</evidence>
<dbReference type="Gene3D" id="3.90.45.10">
    <property type="entry name" value="Peptide deformylase"/>
    <property type="match status" value="1"/>
</dbReference>
<comment type="function">
    <text evidence="6">Removes the formyl group from the N-terminal Met of newly synthesized proteins. Requires at least a dipeptide for an efficient rate of reaction. N-terminal L-methionine is a prerequisite for activity but the enzyme has broad specificity at other positions.</text>
</comment>
<keyword evidence="5 6" id="KW-0408">Iron</keyword>
<feature type="active site" evidence="6">
    <location>
        <position position="149"/>
    </location>
</feature>
<dbReference type="GO" id="GO:0042586">
    <property type="term" value="F:peptide deformylase activity"/>
    <property type="evidence" value="ECO:0007669"/>
    <property type="project" value="UniProtKB-EC"/>
</dbReference>
<gene>
    <name evidence="6 7" type="primary">def</name>
    <name evidence="7" type="ORF">ACEZDJ_27810</name>
</gene>
<dbReference type="NCBIfam" id="NF001159">
    <property type="entry name" value="PRK00150.1-3"/>
    <property type="match status" value="1"/>
</dbReference>
<dbReference type="HAMAP" id="MF_00163">
    <property type="entry name" value="Pep_deformylase"/>
    <property type="match status" value="1"/>
</dbReference>
<keyword evidence="8" id="KW-1185">Reference proteome</keyword>
<dbReference type="PIRSF" id="PIRSF004749">
    <property type="entry name" value="Pep_def"/>
    <property type="match status" value="1"/>
</dbReference>
<dbReference type="PANTHER" id="PTHR10458">
    <property type="entry name" value="PEPTIDE DEFORMYLASE"/>
    <property type="match status" value="1"/>
</dbReference>
<evidence type="ECO:0000313" key="7">
    <source>
        <dbReference type="EMBL" id="MFC1405093.1"/>
    </source>
</evidence>
<evidence type="ECO:0000256" key="3">
    <source>
        <dbReference type="ARBA" id="ARBA00022801"/>
    </source>
</evidence>
<comment type="cofactor">
    <cofactor evidence="6">
        <name>Fe(2+)</name>
        <dbReference type="ChEBI" id="CHEBI:29033"/>
    </cofactor>
    <text evidence="6">Binds 1 Fe(2+) ion.</text>
</comment>
<dbReference type="EMBL" id="JBHEZZ010000018">
    <property type="protein sequence ID" value="MFC1405093.1"/>
    <property type="molecule type" value="Genomic_DNA"/>
</dbReference>
<dbReference type="SUPFAM" id="SSF56420">
    <property type="entry name" value="Peptide deformylase"/>
    <property type="match status" value="1"/>
</dbReference>
<dbReference type="PRINTS" id="PR01576">
    <property type="entry name" value="PDEFORMYLASE"/>
</dbReference>
<keyword evidence="3 6" id="KW-0378">Hydrolase</keyword>
<feature type="binding site" evidence="6">
    <location>
        <position position="152"/>
    </location>
    <ligand>
        <name>Fe cation</name>
        <dbReference type="ChEBI" id="CHEBI:24875"/>
    </ligand>
</feature>